<accession>A0AAV3ZTW9</accession>
<keyword evidence="3" id="KW-1185">Reference proteome</keyword>
<protein>
    <submittedName>
        <fullName evidence="2">Uncharacterized protein</fullName>
    </submittedName>
</protein>
<dbReference type="Proteomes" id="UP000735302">
    <property type="component" value="Unassembled WGS sequence"/>
</dbReference>
<gene>
    <name evidence="2" type="ORF">PoB_002458500</name>
</gene>
<name>A0AAV3ZTW9_9GAST</name>
<dbReference type="EMBL" id="BLXT01002832">
    <property type="protein sequence ID" value="GFN98079.1"/>
    <property type="molecule type" value="Genomic_DNA"/>
</dbReference>
<proteinExistence type="predicted"/>
<reference evidence="2 3" key="1">
    <citation type="journal article" date="2021" name="Elife">
        <title>Chloroplast acquisition without the gene transfer in kleptoplastic sea slugs, Plakobranchus ocellatus.</title>
        <authorList>
            <person name="Maeda T."/>
            <person name="Takahashi S."/>
            <person name="Yoshida T."/>
            <person name="Shimamura S."/>
            <person name="Takaki Y."/>
            <person name="Nagai Y."/>
            <person name="Toyoda A."/>
            <person name="Suzuki Y."/>
            <person name="Arimoto A."/>
            <person name="Ishii H."/>
            <person name="Satoh N."/>
            <person name="Nishiyama T."/>
            <person name="Hasebe M."/>
            <person name="Maruyama T."/>
            <person name="Minagawa J."/>
            <person name="Obokata J."/>
            <person name="Shigenobu S."/>
        </authorList>
    </citation>
    <scope>NUCLEOTIDE SEQUENCE [LARGE SCALE GENOMIC DNA]</scope>
</reference>
<feature type="chain" id="PRO_5043797471" evidence="1">
    <location>
        <begin position="22"/>
        <end position="152"/>
    </location>
</feature>
<evidence type="ECO:0000313" key="3">
    <source>
        <dbReference type="Proteomes" id="UP000735302"/>
    </source>
</evidence>
<organism evidence="2 3">
    <name type="scientific">Plakobranchus ocellatus</name>
    <dbReference type="NCBI Taxonomy" id="259542"/>
    <lineage>
        <taxon>Eukaryota</taxon>
        <taxon>Metazoa</taxon>
        <taxon>Spiralia</taxon>
        <taxon>Lophotrochozoa</taxon>
        <taxon>Mollusca</taxon>
        <taxon>Gastropoda</taxon>
        <taxon>Heterobranchia</taxon>
        <taxon>Euthyneura</taxon>
        <taxon>Panpulmonata</taxon>
        <taxon>Sacoglossa</taxon>
        <taxon>Placobranchoidea</taxon>
        <taxon>Plakobranchidae</taxon>
        <taxon>Plakobranchus</taxon>
    </lineage>
</organism>
<sequence length="152" mass="17231">MLAGNMWSTRLVILFVSCCIANEGNRKHAQVGGTVNIKAPLMNYPGAVNVTLKRRDNLRPPRYKILFTPPQPPHDFVTVMIYVGSMKDFTAYNVMVQSGKDTKSALFFSLVDKSVKGGDKRSKDLVYQKNDEDIMDRKKSNELVLKEAYIER</sequence>
<evidence type="ECO:0000256" key="1">
    <source>
        <dbReference type="SAM" id="SignalP"/>
    </source>
</evidence>
<keyword evidence="1" id="KW-0732">Signal</keyword>
<feature type="signal peptide" evidence="1">
    <location>
        <begin position="1"/>
        <end position="21"/>
    </location>
</feature>
<dbReference type="AlphaFoldDB" id="A0AAV3ZTW9"/>
<comment type="caution">
    <text evidence="2">The sequence shown here is derived from an EMBL/GenBank/DDBJ whole genome shotgun (WGS) entry which is preliminary data.</text>
</comment>
<evidence type="ECO:0000313" key="2">
    <source>
        <dbReference type="EMBL" id="GFN98079.1"/>
    </source>
</evidence>